<dbReference type="Gene3D" id="2.120.10.80">
    <property type="entry name" value="Kelch-type beta propeller"/>
    <property type="match status" value="2"/>
</dbReference>
<keyword evidence="3" id="KW-0812">Transmembrane</keyword>
<reference evidence="5 6" key="1">
    <citation type="submission" date="2018-06" db="EMBL/GenBank/DDBJ databases">
        <title>Comparative genomics reveals the genomic features of Rhizophagus irregularis, R. cerebriforme, R. diaphanum and Gigaspora rosea, and their symbiotic lifestyle signature.</title>
        <authorList>
            <person name="Morin E."/>
            <person name="San Clemente H."/>
            <person name="Chen E.C.H."/>
            <person name="De La Providencia I."/>
            <person name="Hainaut M."/>
            <person name="Kuo A."/>
            <person name="Kohler A."/>
            <person name="Murat C."/>
            <person name="Tang N."/>
            <person name="Roy S."/>
            <person name="Loubradou J."/>
            <person name="Henrissat B."/>
            <person name="Grigoriev I.V."/>
            <person name="Corradi N."/>
            <person name="Roux C."/>
            <person name="Martin F.M."/>
        </authorList>
    </citation>
    <scope>NUCLEOTIDE SEQUENCE [LARGE SCALE GENOMIC DNA]</scope>
    <source>
        <strain evidence="5 6">DAOM 194757</strain>
    </source>
</reference>
<keyword evidence="6" id="KW-1185">Reference proteome</keyword>
<evidence type="ECO:0000256" key="1">
    <source>
        <dbReference type="ARBA" id="ARBA00022441"/>
    </source>
</evidence>
<dbReference type="AlphaFoldDB" id="A0A397U979"/>
<evidence type="ECO:0000259" key="4">
    <source>
        <dbReference type="Pfam" id="PF24981"/>
    </source>
</evidence>
<feature type="domain" description="Attractin/MKLN-like beta-propeller" evidence="4">
    <location>
        <begin position="23"/>
        <end position="273"/>
    </location>
</feature>
<dbReference type="OrthoDB" id="432528at2759"/>
<proteinExistence type="predicted"/>
<evidence type="ECO:0000256" key="3">
    <source>
        <dbReference type="SAM" id="Phobius"/>
    </source>
</evidence>
<dbReference type="InterPro" id="IPR015915">
    <property type="entry name" value="Kelch-typ_b-propeller"/>
</dbReference>
<keyword evidence="3" id="KW-0472">Membrane</keyword>
<evidence type="ECO:0000313" key="5">
    <source>
        <dbReference type="EMBL" id="RIB03666.1"/>
    </source>
</evidence>
<name>A0A397U979_9GLOM</name>
<protein>
    <recommendedName>
        <fullName evidence="4">Attractin/MKLN-like beta-propeller domain-containing protein</fullName>
    </recommendedName>
</protein>
<dbReference type="SUPFAM" id="SSF117281">
    <property type="entry name" value="Kelch motif"/>
    <property type="match status" value="1"/>
</dbReference>
<dbReference type="PANTHER" id="PTHR46461:SF1">
    <property type="entry name" value="KELCH DOMAIN-CONTAINING PROTEIN 3"/>
    <property type="match status" value="1"/>
</dbReference>
<gene>
    <name evidence="5" type="ORF">C2G38_2224381</name>
</gene>
<dbReference type="Proteomes" id="UP000266673">
    <property type="component" value="Unassembled WGS sequence"/>
</dbReference>
<dbReference type="GO" id="GO:0003682">
    <property type="term" value="F:chromatin binding"/>
    <property type="evidence" value="ECO:0007669"/>
    <property type="project" value="InterPro"/>
</dbReference>
<keyword evidence="2" id="KW-0677">Repeat</keyword>
<dbReference type="PANTHER" id="PTHR46461">
    <property type="entry name" value="KELCH DOMAIN-CONTAINING PROTEIN 3"/>
    <property type="match status" value="1"/>
</dbReference>
<accession>A0A397U979</accession>
<comment type="caution">
    <text evidence="5">The sequence shown here is derived from an EMBL/GenBank/DDBJ whole genome shotgun (WGS) entry which is preliminary data.</text>
</comment>
<feature type="transmembrane region" description="Helical" evidence="3">
    <location>
        <begin position="6"/>
        <end position="22"/>
    </location>
</feature>
<dbReference type="InterPro" id="IPR056737">
    <property type="entry name" value="Beta-prop_ATRN-MKLN-like"/>
</dbReference>
<sequence length="310" mass="34807">MGSLPKYPFLLIIAIFINLFIVKTTSFVPISRYFHTSVLIENKLYLLGGINSNEIFYLNVSLPLDTEKLLWTNLTNNAPIPINNSFATTSCVGGQNNQTIFLFDNDNNLNCIIIYTFNTINQEWNIPTIKNSDQIISVKQNINAACDPNGKMYIFGGYNSKFKKFYNDMYVLDSLKLSWQYLAPLSTIIQPTVRSGYTATLLPNSFIIYIGGTNDDSEFNNEIDMNDISIFDTNSGTWTSMTADSDDVTIQARKFHTAVLISDGLIVIYGGTSNNNSKVPEPLLAVLDTKPEIYKWYCSTTTCLSYSCIS</sequence>
<keyword evidence="3" id="KW-1133">Transmembrane helix</keyword>
<dbReference type="EMBL" id="QKWP01002347">
    <property type="protein sequence ID" value="RIB03666.1"/>
    <property type="molecule type" value="Genomic_DNA"/>
</dbReference>
<evidence type="ECO:0000256" key="2">
    <source>
        <dbReference type="ARBA" id="ARBA00022737"/>
    </source>
</evidence>
<dbReference type="GO" id="GO:0005737">
    <property type="term" value="C:cytoplasm"/>
    <property type="evidence" value="ECO:0007669"/>
    <property type="project" value="TreeGrafter"/>
</dbReference>
<keyword evidence="1" id="KW-0880">Kelch repeat</keyword>
<dbReference type="Pfam" id="PF24981">
    <property type="entry name" value="Beta-prop_ATRN-LZTR1"/>
    <property type="match status" value="1"/>
</dbReference>
<evidence type="ECO:0000313" key="6">
    <source>
        <dbReference type="Proteomes" id="UP000266673"/>
    </source>
</evidence>
<dbReference type="InterPro" id="IPR052637">
    <property type="entry name" value="KLHDC3-like"/>
</dbReference>
<organism evidence="5 6">
    <name type="scientific">Gigaspora rosea</name>
    <dbReference type="NCBI Taxonomy" id="44941"/>
    <lineage>
        <taxon>Eukaryota</taxon>
        <taxon>Fungi</taxon>
        <taxon>Fungi incertae sedis</taxon>
        <taxon>Mucoromycota</taxon>
        <taxon>Glomeromycotina</taxon>
        <taxon>Glomeromycetes</taxon>
        <taxon>Diversisporales</taxon>
        <taxon>Gigasporaceae</taxon>
        <taxon>Gigaspora</taxon>
    </lineage>
</organism>